<evidence type="ECO:0000313" key="4">
    <source>
        <dbReference type="EMBL" id="XAN05788.1"/>
    </source>
</evidence>
<dbReference type="Proteomes" id="UP001442841">
    <property type="component" value="Chromosome"/>
</dbReference>
<keyword evidence="2" id="KW-1133">Transmembrane helix</keyword>
<feature type="transmembrane region" description="Helical" evidence="2">
    <location>
        <begin position="37"/>
        <end position="57"/>
    </location>
</feature>
<feature type="region of interest" description="Disordered" evidence="1">
    <location>
        <begin position="1"/>
        <end position="23"/>
    </location>
</feature>
<dbReference type="Pfam" id="PF26571">
    <property type="entry name" value="VldE"/>
    <property type="match status" value="1"/>
</dbReference>
<reference evidence="4 5" key="1">
    <citation type="submission" date="2024-04" db="EMBL/GenBank/DDBJ databases">
        <title>Isolation of an actinomycete strain from pig manure.</title>
        <authorList>
            <person name="Gong T."/>
            <person name="Yu Z."/>
            <person name="An M."/>
            <person name="Wei C."/>
            <person name="Yang W."/>
            <person name="Liu L."/>
        </authorList>
    </citation>
    <scope>NUCLEOTIDE SEQUENCE [LARGE SCALE GENOMIC DNA]</scope>
    <source>
        <strain evidence="4 5">ZF39</strain>
    </source>
</reference>
<dbReference type="InterPro" id="IPR003646">
    <property type="entry name" value="SH3-like_bac-type"/>
</dbReference>
<keyword evidence="2" id="KW-0812">Transmembrane</keyword>
<dbReference type="InterPro" id="IPR058593">
    <property type="entry name" value="ARB_07466-like_C"/>
</dbReference>
<proteinExistence type="predicted"/>
<organism evidence="4 5">
    <name type="scientific">Ammonicoccus fulvus</name>
    <dbReference type="NCBI Taxonomy" id="3138240"/>
    <lineage>
        <taxon>Bacteria</taxon>
        <taxon>Bacillati</taxon>
        <taxon>Actinomycetota</taxon>
        <taxon>Actinomycetes</taxon>
        <taxon>Propionibacteriales</taxon>
        <taxon>Propionibacteriaceae</taxon>
        <taxon>Ammonicoccus</taxon>
    </lineage>
</organism>
<feature type="compositionally biased region" description="Low complexity" evidence="1">
    <location>
        <begin position="146"/>
        <end position="156"/>
    </location>
</feature>
<keyword evidence="2" id="KW-0472">Membrane</keyword>
<sequence>MADDKRDNLPELLDEDGPNVDLADTGVRSFRSRVEKFALPSVMALAVAAGLVFGGIAPDGADNQALTAAPAAVTSDINRAVDGTSRSGERTPAEAEAADPTPEAAPTEEAPAEEAPAEEAPAEEDARKNLVNTETKALSAISKEPTASASASATSSGSKLYATEKVNVRDRASASSERIGSVDKGDSVNSTGQTSNGFTEVSLNGRKGWVSSQFLSRTAPAAAPAAPSSSSASRSASSGSSAAAPAAPAPRSNGNCPIARGVTPRAAALNQAICDRFPSVRSYGGYRAGDSGAHGSGRALDVMVTGATGTEIANWARANAGAYGITEVIWQQRIWTTQRSGEGWRGMSDRGGATANHFDHVHITLR</sequence>
<name>A0ABZ3FID7_9ACTN</name>
<dbReference type="PROSITE" id="PS51781">
    <property type="entry name" value="SH3B"/>
    <property type="match status" value="1"/>
</dbReference>
<accession>A0ABZ3FID7</accession>
<dbReference type="SMART" id="SM00287">
    <property type="entry name" value="SH3b"/>
    <property type="match status" value="1"/>
</dbReference>
<evidence type="ECO:0000313" key="5">
    <source>
        <dbReference type="Proteomes" id="UP001442841"/>
    </source>
</evidence>
<protein>
    <submittedName>
        <fullName evidence="4">SH3 domain-containing protein</fullName>
    </submittedName>
</protein>
<dbReference type="Gene3D" id="2.30.30.40">
    <property type="entry name" value="SH3 Domains"/>
    <property type="match status" value="1"/>
</dbReference>
<feature type="region of interest" description="Disordered" evidence="1">
    <location>
        <begin position="69"/>
        <end position="201"/>
    </location>
</feature>
<dbReference type="Pfam" id="PF08239">
    <property type="entry name" value="SH3_3"/>
    <property type="match status" value="1"/>
</dbReference>
<feature type="region of interest" description="Disordered" evidence="1">
    <location>
        <begin position="223"/>
        <end position="257"/>
    </location>
</feature>
<feature type="compositionally biased region" description="Low complexity" evidence="1">
    <location>
        <begin position="94"/>
        <end position="109"/>
    </location>
</feature>
<keyword evidence="5" id="KW-1185">Reference proteome</keyword>
<feature type="compositionally biased region" description="Polar residues" evidence="1">
    <location>
        <begin position="187"/>
        <end position="201"/>
    </location>
</feature>
<gene>
    <name evidence="4" type="ORF">AADG42_00190</name>
</gene>
<evidence type="ECO:0000259" key="3">
    <source>
        <dbReference type="PROSITE" id="PS51781"/>
    </source>
</evidence>
<dbReference type="EMBL" id="CP154795">
    <property type="protein sequence ID" value="XAN05788.1"/>
    <property type="molecule type" value="Genomic_DNA"/>
</dbReference>
<feature type="compositionally biased region" description="Acidic residues" evidence="1">
    <location>
        <begin position="110"/>
        <end position="123"/>
    </location>
</feature>
<dbReference type="RefSeq" id="WP_425307221.1">
    <property type="nucleotide sequence ID" value="NZ_CP154795.1"/>
</dbReference>
<feature type="domain" description="SH3b" evidence="3">
    <location>
        <begin position="150"/>
        <end position="219"/>
    </location>
</feature>
<evidence type="ECO:0000256" key="2">
    <source>
        <dbReference type="SAM" id="Phobius"/>
    </source>
</evidence>
<feature type="compositionally biased region" description="Low complexity" evidence="1">
    <location>
        <begin position="223"/>
        <end position="252"/>
    </location>
</feature>
<evidence type="ECO:0000256" key="1">
    <source>
        <dbReference type="SAM" id="MobiDB-lite"/>
    </source>
</evidence>